<keyword evidence="4" id="KW-1185">Reference proteome</keyword>
<dbReference type="InterPro" id="IPR041628">
    <property type="entry name" value="ChlI/MoxR_AAA_lid"/>
</dbReference>
<dbReference type="PANTHER" id="PTHR42759:SF5">
    <property type="entry name" value="METHANOL DEHYDROGENASE REGULATOR"/>
    <property type="match status" value="1"/>
</dbReference>
<dbReference type="Proteomes" id="UP001139534">
    <property type="component" value="Unassembled WGS sequence"/>
</dbReference>
<dbReference type="InterPro" id="IPR050764">
    <property type="entry name" value="CbbQ/NirQ/NorQ/GpvN"/>
</dbReference>
<dbReference type="PIRSF" id="PIRSF002849">
    <property type="entry name" value="AAA_ATPase_chaperone_MoxR_prd"/>
    <property type="match status" value="1"/>
</dbReference>
<dbReference type="AlphaFoldDB" id="A0A9X1XY01"/>
<protein>
    <submittedName>
        <fullName evidence="3">MoxR family ATPase</fullName>
    </submittedName>
</protein>
<feature type="domain" description="ATPase AAA-3" evidence="1">
    <location>
        <begin position="41"/>
        <end position="171"/>
    </location>
</feature>
<sequence length="318" mass="35391">MPVHEQSMQTLNAVKNNLESCILGKSFEIKLLLSALLAGGHVLIEDVPGTGKTQLVKALARSMSGDYRRIQCNPDILPSDITGVSVFHPHEERFVFRPGPVMTHILLADEINRATTKTQSALLEVMEERSVTADGVTYPLPHPFMLCATQNPIDFEGTYLLPEAQLDRFMMKIGIGYPDAATEKAMLRSHSQGQPADQLEPVTTMEGIAPIQREVQNVHISEPLADYLLEIVRRTREHEDVLLGASPRASLAFMAATKAFAFLEERDYVLPDDIKTLAPFVLEHRILLRPESRLGHRNVGEVLQQIVRQVHVPVAVGR</sequence>
<dbReference type="Gene3D" id="3.40.50.300">
    <property type="entry name" value="P-loop containing nucleotide triphosphate hydrolases"/>
    <property type="match status" value="1"/>
</dbReference>
<dbReference type="Pfam" id="PF17863">
    <property type="entry name" value="AAA_lid_2"/>
    <property type="match status" value="1"/>
</dbReference>
<gene>
    <name evidence="3" type="ORF">M0651_12860</name>
</gene>
<dbReference type="InterPro" id="IPR027417">
    <property type="entry name" value="P-loop_NTPase"/>
</dbReference>
<dbReference type="Pfam" id="PF07726">
    <property type="entry name" value="AAA_3"/>
    <property type="match status" value="1"/>
</dbReference>
<dbReference type="EMBL" id="JALPRK010000010">
    <property type="protein sequence ID" value="MCK8488065.1"/>
    <property type="molecule type" value="Genomic_DNA"/>
</dbReference>
<dbReference type="RefSeq" id="WP_248552135.1">
    <property type="nucleotide sequence ID" value="NZ_JALPRK010000010.1"/>
</dbReference>
<dbReference type="PANTHER" id="PTHR42759">
    <property type="entry name" value="MOXR FAMILY PROTEIN"/>
    <property type="match status" value="1"/>
</dbReference>
<dbReference type="InterPro" id="IPR011703">
    <property type="entry name" value="ATPase_AAA-3"/>
</dbReference>
<evidence type="ECO:0000259" key="1">
    <source>
        <dbReference type="Pfam" id="PF07726"/>
    </source>
</evidence>
<evidence type="ECO:0000313" key="3">
    <source>
        <dbReference type="EMBL" id="MCK8488065.1"/>
    </source>
</evidence>
<evidence type="ECO:0000259" key="2">
    <source>
        <dbReference type="Pfam" id="PF17863"/>
    </source>
</evidence>
<proteinExistence type="predicted"/>
<evidence type="ECO:0000313" key="4">
    <source>
        <dbReference type="Proteomes" id="UP001139534"/>
    </source>
</evidence>
<dbReference type="SUPFAM" id="SSF52540">
    <property type="entry name" value="P-loop containing nucleoside triphosphate hydrolases"/>
    <property type="match status" value="1"/>
</dbReference>
<accession>A0A9X1XY01</accession>
<dbReference type="CDD" id="cd00009">
    <property type="entry name" value="AAA"/>
    <property type="match status" value="1"/>
</dbReference>
<name>A0A9X1XY01_9BACL</name>
<comment type="caution">
    <text evidence="3">The sequence shown here is derived from an EMBL/GenBank/DDBJ whole genome shotgun (WGS) entry which is preliminary data.</text>
</comment>
<dbReference type="GO" id="GO:0005524">
    <property type="term" value="F:ATP binding"/>
    <property type="evidence" value="ECO:0007669"/>
    <property type="project" value="InterPro"/>
</dbReference>
<reference evidence="3" key="1">
    <citation type="submission" date="2022-04" db="EMBL/GenBank/DDBJ databases">
        <authorList>
            <person name="Seo M.-J."/>
        </authorList>
    </citation>
    <scope>NUCLEOTIDE SEQUENCE</scope>
    <source>
        <strain evidence="3">MBLB2552</strain>
    </source>
</reference>
<organism evidence="3 4">
    <name type="scientific">Paenibacillus mellifer</name>
    <dbReference type="NCBI Taxonomy" id="2937794"/>
    <lineage>
        <taxon>Bacteria</taxon>
        <taxon>Bacillati</taxon>
        <taxon>Bacillota</taxon>
        <taxon>Bacilli</taxon>
        <taxon>Bacillales</taxon>
        <taxon>Paenibacillaceae</taxon>
        <taxon>Paenibacillus</taxon>
    </lineage>
</organism>
<feature type="domain" description="ChlI/MoxR AAA lid" evidence="2">
    <location>
        <begin position="233"/>
        <end position="293"/>
    </location>
</feature>
<dbReference type="Gene3D" id="1.10.8.80">
    <property type="entry name" value="Magnesium chelatase subunit I, C-Terminal domain"/>
    <property type="match status" value="1"/>
</dbReference>
<dbReference type="GO" id="GO:0016887">
    <property type="term" value="F:ATP hydrolysis activity"/>
    <property type="evidence" value="ECO:0007669"/>
    <property type="project" value="InterPro"/>
</dbReference>